<feature type="coiled-coil region" evidence="19">
    <location>
        <begin position="58"/>
        <end position="85"/>
    </location>
</feature>
<evidence type="ECO:0000256" key="16">
    <source>
        <dbReference type="ARBA" id="ARBA00032467"/>
    </source>
</evidence>
<dbReference type="InterPro" id="IPR003152">
    <property type="entry name" value="FATC_dom"/>
</dbReference>
<dbReference type="InterPro" id="IPR011009">
    <property type="entry name" value="Kinase-like_dom_sf"/>
</dbReference>
<dbReference type="InterPro" id="IPR000403">
    <property type="entry name" value="PI3/4_kinase_cat_dom"/>
</dbReference>
<keyword evidence="11" id="KW-0067">ATP-binding</keyword>
<evidence type="ECO:0000256" key="8">
    <source>
        <dbReference type="ARBA" id="ARBA00022741"/>
    </source>
</evidence>
<evidence type="ECO:0000256" key="2">
    <source>
        <dbReference type="ARBA" id="ARBA00010769"/>
    </source>
</evidence>
<dbReference type="PROSITE" id="PS00915">
    <property type="entry name" value="PI3_4_KINASE_1"/>
    <property type="match status" value="1"/>
</dbReference>
<comment type="similarity">
    <text evidence="2">Belongs to the PI3/PI4-kinase family. ATM subfamily.</text>
</comment>
<dbReference type="Pfam" id="PF02260">
    <property type="entry name" value="FATC"/>
    <property type="match status" value="1"/>
</dbReference>
<evidence type="ECO:0000256" key="11">
    <source>
        <dbReference type="ARBA" id="ARBA00022840"/>
    </source>
</evidence>
<evidence type="ECO:0000313" key="23">
    <source>
        <dbReference type="EMBL" id="OLY81988.1"/>
    </source>
</evidence>
<evidence type="ECO:0000256" key="4">
    <source>
        <dbReference type="ARBA" id="ARBA00014619"/>
    </source>
</evidence>
<evidence type="ECO:0000256" key="19">
    <source>
        <dbReference type="SAM" id="Coils"/>
    </source>
</evidence>
<dbReference type="InterPro" id="IPR038980">
    <property type="entry name" value="ATM_plant"/>
</dbReference>
<evidence type="ECO:0000256" key="18">
    <source>
        <dbReference type="ARBA" id="ARBA00048679"/>
    </source>
</evidence>
<dbReference type="GO" id="GO:0004674">
    <property type="term" value="F:protein serine/threonine kinase activity"/>
    <property type="evidence" value="ECO:0007669"/>
    <property type="project" value="UniProtKB-KW"/>
</dbReference>
<evidence type="ECO:0000256" key="14">
    <source>
        <dbReference type="ARBA" id="ARBA00030222"/>
    </source>
</evidence>
<keyword evidence="19" id="KW-0175">Coiled coil</keyword>
<evidence type="ECO:0000256" key="10">
    <source>
        <dbReference type="ARBA" id="ARBA00022777"/>
    </source>
</evidence>
<comment type="subcellular location">
    <subcellularLocation>
        <location evidence="1">Nucleus</location>
    </subcellularLocation>
</comment>
<evidence type="ECO:0000256" key="13">
    <source>
        <dbReference type="ARBA" id="ARBA00030020"/>
    </source>
</evidence>
<dbReference type="Gene3D" id="1.10.1070.11">
    <property type="entry name" value="Phosphatidylinositol 3-/4-kinase, catalytic domain"/>
    <property type="match status" value="1"/>
</dbReference>
<keyword evidence="9" id="KW-0227">DNA damage</keyword>
<gene>
    <name evidence="23" type="ORF">AYI68_g3897</name>
</gene>
<dbReference type="Proteomes" id="UP000187455">
    <property type="component" value="Unassembled WGS sequence"/>
</dbReference>
<dbReference type="SUPFAM" id="SSF56112">
    <property type="entry name" value="Protein kinase-like (PK-like)"/>
    <property type="match status" value="1"/>
</dbReference>
<evidence type="ECO:0000256" key="6">
    <source>
        <dbReference type="ARBA" id="ARBA00022527"/>
    </source>
</evidence>
<proteinExistence type="inferred from homology"/>
<evidence type="ECO:0000256" key="7">
    <source>
        <dbReference type="ARBA" id="ARBA00022679"/>
    </source>
</evidence>
<dbReference type="STRING" id="133383.A0A1R0GYR9"/>
<evidence type="ECO:0000259" key="22">
    <source>
        <dbReference type="PROSITE" id="PS51190"/>
    </source>
</evidence>
<comment type="catalytic activity">
    <reaction evidence="17">
        <text>L-threonyl-[protein] + ATP = O-phospho-L-threonyl-[protein] + ADP + H(+)</text>
        <dbReference type="Rhea" id="RHEA:46608"/>
        <dbReference type="Rhea" id="RHEA-COMP:11060"/>
        <dbReference type="Rhea" id="RHEA-COMP:11605"/>
        <dbReference type="ChEBI" id="CHEBI:15378"/>
        <dbReference type="ChEBI" id="CHEBI:30013"/>
        <dbReference type="ChEBI" id="CHEBI:30616"/>
        <dbReference type="ChEBI" id="CHEBI:61977"/>
        <dbReference type="ChEBI" id="CHEBI:456216"/>
        <dbReference type="EC" id="2.7.11.1"/>
    </reaction>
</comment>
<feature type="domain" description="PI3K/PI4K catalytic" evidence="20">
    <location>
        <begin position="342"/>
        <end position="666"/>
    </location>
</feature>
<comment type="caution">
    <text evidence="23">The sequence shown here is derived from an EMBL/GenBank/DDBJ whole genome shotgun (WGS) entry which is preliminary data.</text>
</comment>
<dbReference type="EMBL" id="LSSL01002017">
    <property type="protein sequence ID" value="OLY81988.1"/>
    <property type="molecule type" value="Genomic_DNA"/>
</dbReference>
<dbReference type="EC" id="2.7.11.1" evidence="3"/>
<dbReference type="GO" id="GO:0005634">
    <property type="term" value="C:nucleus"/>
    <property type="evidence" value="ECO:0007669"/>
    <property type="project" value="UniProtKB-SubCell"/>
</dbReference>
<evidence type="ECO:0000256" key="3">
    <source>
        <dbReference type="ARBA" id="ARBA00012513"/>
    </source>
</evidence>
<dbReference type="AlphaFoldDB" id="A0A1R0GYR9"/>
<protein>
    <recommendedName>
        <fullName evidence="4">Serine/threonine-protein kinase TEL1</fullName>
        <ecNumber evidence="3">2.7.11.1</ecNumber>
    </recommendedName>
    <alternativeName>
        <fullName evidence="13">ATM homolog</fullName>
    </alternativeName>
    <alternativeName>
        <fullName evidence="15 16">DNA-damage checkpoint kinase TEL1</fullName>
    </alternativeName>
    <alternativeName>
        <fullName evidence="5">Serine/threonine-protein kinase tel1</fullName>
    </alternativeName>
    <alternativeName>
        <fullName evidence="14">Telomere length regulation protein 1</fullName>
    </alternativeName>
</protein>
<keyword evidence="10 23" id="KW-0418">Kinase</keyword>
<reference evidence="23 24" key="1">
    <citation type="journal article" date="2016" name="Mol. Biol. Evol.">
        <title>Genome-Wide Survey of Gut Fungi (Harpellales) Reveals the First Horizontally Transferred Ubiquitin Gene from a Mosquito Host.</title>
        <authorList>
            <person name="Wang Y."/>
            <person name="White M.M."/>
            <person name="Kvist S."/>
            <person name="Moncalvo J.M."/>
        </authorList>
    </citation>
    <scope>NUCLEOTIDE SEQUENCE [LARGE SCALE GENOMIC DNA]</scope>
    <source>
        <strain evidence="23 24">ALG-7-W6</strain>
    </source>
</reference>
<dbReference type="Gene3D" id="3.30.1010.10">
    <property type="entry name" value="Phosphatidylinositol 3-kinase Catalytic Subunit, Chain A, domain 4"/>
    <property type="match status" value="1"/>
</dbReference>
<dbReference type="SMART" id="SM00146">
    <property type="entry name" value="PI3Kc"/>
    <property type="match status" value="1"/>
</dbReference>
<evidence type="ECO:0000256" key="5">
    <source>
        <dbReference type="ARBA" id="ARBA00020288"/>
    </source>
</evidence>
<feature type="domain" description="FATC" evidence="22">
    <location>
        <begin position="701"/>
        <end position="733"/>
    </location>
</feature>
<keyword evidence="12" id="KW-0539">Nucleus</keyword>
<dbReference type="InterPro" id="IPR036940">
    <property type="entry name" value="PI3/4_kinase_cat_sf"/>
</dbReference>
<name>A0A1R0GYR9_9FUNG</name>
<keyword evidence="6" id="KW-0723">Serine/threonine-protein kinase</keyword>
<dbReference type="GO" id="GO:0035556">
    <property type="term" value="P:intracellular signal transduction"/>
    <property type="evidence" value="ECO:0007669"/>
    <property type="project" value="UniProtKB-ARBA"/>
</dbReference>
<dbReference type="GO" id="GO:0006974">
    <property type="term" value="P:DNA damage response"/>
    <property type="evidence" value="ECO:0007669"/>
    <property type="project" value="UniProtKB-KW"/>
</dbReference>
<keyword evidence="24" id="KW-1185">Reference proteome</keyword>
<organism evidence="23 24">
    <name type="scientific">Smittium mucronatum</name>
    <dbReference type="NCBI Taxonomy" id="133383"/>
    <lineage>
        <taxon>Eukaryota</taxon>
        <taxon>Fungi</taxon>
        <taxon>Fungi incertae sedis</taxon>
        <taxon>Zoopagomycota</taxon>
        <taxon>Kickxellomycotina</taxon>
        <taxon>Harpellomycetes</taxon>
        <taxon>Harpellales</taxon>
        <taxon>Legeriomycetaceae</taxon>
        <taxon>Smittium</taxon>
    </lineage>
</organism>
<evidence type="ECO:0000256" key="9">
    <source>
        <dbReference type="ARBA" id="ARBA00022763"/>
    </source>
</evidence>
<dbReference type="PANTHER" id="PTHR37079">
    <property type="entry name" value="SERINE/THREONINE-PROTEIN KINASE ATM"/>
    <property type="match status" value="1"/>
</dbReference>
<dbReference type="InterPro" id="IPR018936">
    <property type="entry name" value="PI3/4_kinase_CS"/>
</dbReference>
<dbReference type="Pfam" id="PF00454">
    <property type="entry name" value="PI3_PI4_kinase"/>
    <property type="match status" value="1"/>
</dbReference>
<sequence>MQFTSNITSKVLSKESNTIRIHKKKELDHYVQQLESIKSTSISSSSDPLEKKILSDRAKLIQQSLSKLELQVKQDNEELESALNESSYFLSTAIWYYARCLFVGNSHDKFAIMALVSLWLSNSNNDKAMATLKKVGIYRIGSYKWIPLAYQLCARLNDDGIGNESTNFQPLLRGIITRMAVKHPYHTLPILFSLKNANNNIGSIGSDSQIAEKTRTRTDSLKLDESRNKISSQIIDKASESNDKLKSIVSSFDFLFDAYIQLANTPESDSIRRDSAAINGKKLVFFNRNMLVLKLPELSHVPILTAHIKIDSLGSYSDLVSDQHKASLNEVCHNGPIFMTSIEKGYKLAGGINLPKIIKVSGSDGRVYTQLVKGKDDLRQDYVIEQLFKLINDIFKSSDNSSIRDLGLVTYNVIPLSKRSGIVEWVENTTPLGTWLSEAYKNLPKKIDLVSYRKEFHSEQIKKSSTIETKLNEFNRIMEKIPPIFRIFFLNLSSDILKYFYNQRRYTISLSTASIICWLLGIGDRHSQNILISNKSCEIVHIDLGIAFNMGSLLPIPELVPFRLTQNILDGMGLLNNENNGNSIFFKFCSETLTTVRKHHDLINTVLGVLKHDPLYQWSGVSDKKRQITNKQLMRNDVLYSKPQLDGFSSLNPFQKLIKNRTKKINDGKIQVLYEEDNNDYDESNREAERAIYSVSKRLSSELSVDCVVNELIQDATDPNNLSRMFSGWQPWL</sequence>
<accession>A0A1R0GYR9</accession>
<dbReference type="SMART" id="SM01343">
    <property type="entry name" value="FATC"/>
    <property type="match status" value="1"/>
</dbReference>
<dbReference type="PROSITE" id="PS51189">
    <property type="entry name" value="FAT"/>
    <property type="match status" value="1"/>
</dbReference>
<feature type="domain" description="FAT" evidence="21">
    <location>
        <begin position="1"/>
        <end position="197"/>
    </location>
</feature>
<evidence type="ECO:0000256" key="12">
    <source>
        <dbReference type="ARBA" id="ARBA00023242"/>
    </source>
</evidence>
<evidence type="ECO:0000259" key="20">
    <source>
        <dbReference type="PROSITE" id="PS50290"/>
    </source>
</evidence>
<keyword evidence="8" id="KW-0547">Nucleotide-binding</keyword>
<dbReference type="PROSITE" id="PS51190">
    <property type="entry name" value="FATC"/>
    <property type="match status" value="1"/>
</dbReference>
<evidence type="ECO:0000256" key="15">
    <source>
        <dbReference type="ARBA" id="ARBA00031460"/>
    </source>
</evidence>
<comment type="catalytic activity">
    <reaction evidence="18">
        <text>L-seryl-[protein] + ATP = O-phospho-L-seryl-[protein] + ADP + H(+)</text>
        <dbReference type="Rhea" id="RHEA:17989"/>
        <dbReference type="Rhea" id="RHEA-COMP:9863"/>
        <dbReference type="Rhea" id="RHEA-COMP:11604"/>
        <dbReference type="ChEBI" id="CHEBI:15378"/>
        <dbReference type="ChEBI" id="CHEBI:29999"/>
        <dbReference type="ChEBI" id="CHEBI:30616"/>
        <dbReference type="ChEBI" id="CHEBI:83421"/>
        <dbReference type="ChEBI" id="CHEBI:456216"/>
        <dbReference type="EC" id="2.7.11.1"/>
    </reaction>
</comment>
<dbReference type="InterPro" id="IPR014009">
    <property type="entry name" value="PIK_FAT"/>
</dbReference>
<evidence type="ECO:0000313" key="24">
    <source>
        <dbReference type="Proteomes" id="UP000187455"/>
    </source>
</evidence>
<dbReference type="GO" id="GO:0005524">
    <property type="term" value="F:ATP binding"/>
    <property type="evidence" value="ECO:0007669"/>
    <property type="project" value="UniProtKB-KW"/>
</dbReference>
<evidence type="ECO:0000256" key="1">
    <source>
        <dbReference type="ARBA" id="ARBA00004123"/>
    </source>
</evidence>
<dbReference type="PROSITE" id="PS50290">
    <property type="entry name" value="PI3_4_KINASE_3"/>
    <property type="match status" value="1"/>
</dbReference>
<evidence type="ECO:0000256" key="17">
    <source>
        <dbReference type="ARBA" id="ARBA00047899"/>
    </source>
</evidence>
<dbReference type="OrthoDB" id="381190at2759"/>
<keyword evidence="7" id="KW-0808">Transferase</keyword>
<evidence type="ECO:0000259" key="21">
    <source>
        <dbReference type="PROSITE" id="PS51189"/>
    </source>
</evidence>
<dbReference type="PANTHER" id="PTHR37079:SF4">
    <property type="entry name" value="SERINE_THREONINE-PROTEIN KINASE ATM"/>
    <property type="match status" value="1"/>
</dbReference>